<proteinExistence type="predicted"/>
<dbReference type="Proteomes" id="UP000014605">
    <property type="component" value="Unassembled WGS sequence"/>
</dbReference>
<dbReference type="GeneID" id="301460249"/>
<dbReference type="RefSeq" id="WP_016517671.1">
    <property type="nucleotide sequence ID" value="NZ_KE332512.1"/>
</dbReference>
<keyword evidence="2" id="KW-1185">Reference proteome</keyword>
<dbReference type="HOGENOM" id="CLU_1515061_0_0_12"/>
<evidence type="ECO:0000313" key="2">
    <source>
        <dbReference type="Proteomes" id="UP000014605"/>
    </source>
</evidence>
<dbReference type="PATRIC" id="fig|1125702.3.peg.23"/>
<gene>
    <name evidence="1" type="ORF">HMPREF1222_00023</name>
</gene>
<reference evidence="1 2" key="1">
    <citation type="submission" date="2013-04" db="EMBL/GenBank/DDBJ databases">
        <title>The Genome Sequence of Treponema vincentii F0403.</title>
        <authorList>
            <consortium name="The Broad Institute Genomics Platform"/>
            <person name="Earl A."/>
            <person name="Ward D."/>
            <person name="Feldgarden M."/>
            <person name="Gevers D."/>
            <person name="Leonetti C."/>
            <person name="Izard J."/>
            <person name="Walker B."/>
            <person name="Young S."/>
            <person name="Zeng Q."/>
            <person name="Gargeya S."/>
            <person name="Fitzgerald M."/>
            <person name="Haas B."/>
            <person name="Abouelleil A."/>
            <person name="Allen A.W."/>
            <person name="Alvarado L."/>
            <person name="Arachchi H.M."/>
            <person name="Berlin A.M."/>
            <person name="Chapman S.B."/>
            <person name="Gainer-Dewar J."/>
            <person name="Goldberg J."/>
            <person name="Griggs A."/>
            <person name="Gujja S."/>
            <person name="Hansen M."/>
            <person name="Howarth C."/>
            <person name="Imamovic A."/>
            <person name="Ireland A."/>
            <person name="Larimer J."/>
            <person name="McCowan C."/>
            <person name="Murphy C."/>
            <person name="Pearson M."/>
            <person name="Poon T.W."/>
            <person name="Priest M."/>
            <person name="Roberts A."/>
            <person name="Saif S."/>
            <person name="Shea T."/>
            <person name="Sisk P."/>
            <person name="Sykes S."/>
            <person name="Wortman J."/>
            <person name="Nusbaum C."/>
            <person name="Birren B."/>
        </authorList>
    </citation>
    <scope>NUCLEOTIDE SEQUENCE [LARGE SCALE GENOMIC DNA]</scope>
    <source>
        <strain evidence="1 2">F0403</strain>
    </source>
</reference>
<comment type="caution">
    <text evidence="1">The sequence shown here is derived from an EMBL/GenBank/DDBJ whole genome shotgun (WGS) entry which is preliminary data.</text>
</comment>
<name>S3MFD2_9SPIR</name>
<protein>
    <submittedName>
        <fullName evidence="1">Uncharacterized protein</fullName>
    </submittedName>
</protein>
<accession>S3MFD2</accession>
<dbReference type="EMBL" id="ATFC01000001">
    <property type="protein sequence ID" value="EPF47764.1"/>
    <property type="molecule type" value="Genomic_DNA"/>
</dbReference>
<evidence type="ECO:0000313" key="1">
    <source>
        <dbReference type="EMBL" id="EPF47764.1"/>
    </source>
</evidence>
<sequence>MTVTYLDIRDAVVKQLQAAFTHDKRITVSSHPGNFDEAEIRRLMQKTPAVITSLAHIRDEDVEDDCFIEFVSWVLYRADNHDRLYNGALSLVSAVVGAIKGLNISVSFGGGRSINAECLYTGSLDKINATLWAVRWKLRARAVNDDGVIVLPDDLDWFKGYDAHLTVGKQTADDAVNLK</sequence>
<dbReference type="AlphaFoldDB" id="S3MFD2"/>
<organism evidence="1 2">
    <name type="scientific">Treponema vincentii F0403</name>
    <dbReference type="NCBI Taxonomy" id="1125702"/>
    <lineage>
        <taxon>Bacteria</taxon>
        <taxon>Pseudomonadati</taxon>
        <taxon>Spirochaetota</taxon>
        <taxon>Spirochaetia</taxon>
        <taxon>Spirochaetales</taxon>
        <taxon>Treponemataceae</taxon>
        <taxon>Treponema</taxon>
    </lineage>
</organism>